<comment type="caution">
    <text evidence="9">The sequence shown here is derived from an EMBL/GenBank/DDBJ whole genome shotgun (WGS) entry which is preliminary data.</text>
</comment>
<comment type="subcellular location">
    <subcellularLocation>
        <location evidence="2">Cytoplasm</location>
    </subcellularLocation>
    <subcellularLocation>
        <location evidence="1">Membrane</location>
    </subcellularLocation>
</comment>
<dbReference type="InterPro" id="IPR015415">
    <property type="entry name" value="Spast_Vps4_C"/>
</dbReference>
<dbReference type="Pfam" id="PF17862">
    <property type="entry name" value="AAA_lid_3"/>
    <property type="match status" value="1"/>
</dbReference>
<protein>
    <submittedName>
        <fullName evidence="9">ATP-binding protein</fullName>
    </submittedName>
</protein>
<dbReference type="InterPro" id="IPR007330">
    <property type="entry name" value="MIT_dom"/>
</dbReference>
<evidence type="ECO:0000256" key="6">
    <source>
        <dbReference type="ARBA" id="ARBA00023136"/>
    </source>
</evidence>
<dbReference type="Pfam" id="PF00004">
    <property type="entry name" value="AAA"/>
    <property type="match status" value="1"/>
</dbReference>
<dbReference type="PROSITE" id="PS00674">
    <property type="entry name" value="AAA"/>
    <property type="match status" value="1"/>
</dbReference>
<gene>
    <name evidence="9" type="ORF">ENT72_02210</name>
</gene>
<dbReference type="Pfam" id="PF09336">
    <property type="entry name" value="Vps4_C"/>
    <property type="match status" value="1"/>
</dbReference>
<reference evidence="9" key="1">
    <citation type="journal article" date="2020" name="mSystems">
        <title>Genome- and Community-Level Interaction Insights into Carbon Utilization and Element Cycling Functions of Hydrothermarchaeota in Hydrothermal Sediment.</title>
        <authorList>
            <person name="Zhou Z."/>
            <person name="Liu Y."/>
            <person name="Xu W."/>
            <person name="Pan J."/>
            <person name="Luo Z.H."/>
            <person name="Li M."/>
        </authorList>
    </citation>
    <scope>NUCLEOTIDE SEQUENCE [LARGE SCALE GENOMIC DNA]</scope>
    <source>
        <strain evidence="9">SpSt-604</strain>
    </source>
</reference>
<organism evidence="9">
    <name type="scientific">Fervidobacterium pennivorans</name>
    <dbReference type="NCBI Taxonomy" id="93466"/>
    <lineage>
        <taxon>Bacteria</taxon>
        <taxon>Thermotogati</taxon>
        <taxon>Thermotogota</taxon>
        <taxon>Thermotogae</taxon>
        <taxon>Thermotogales</taxon>
        <taxon>Fervidobacteriaceae</taxon>
        <taxon>Fervidobacterium</taxon>
    </lineage>
</organism>
<dbReference type="PANTHER" id="PTHR23074:SF83">
    <property type="entry name" value="VACUOLAR PROTEIN SORTING-ASSOCIATED PROTEIN 4A"/>
    <property type="match status" value="1"/>
</dbReference>
<evidence type="ECO:0000259" key="8">
    <source>
        <dbReference type="SMART" id="SM00382"/>
    </source>
</evidence>
<name>A0A7C4VV33_FERPE</name>
<dbReference type="InterPro" id="IPR027417">
    <property type="entry name" value="P-loop_NTPase"/>
</dbReference>
<dbReference type="GO" id="GO:0005524">
    <property type="term" value="F:ATP binding"/>
    <property type="evidence" value="ECO:0007669"/>
    <property type="project" value="UniProtKB-KW"/>
</dbReference>
<evidence type="ECO:0000313" key="9">
    <source>
        <dbReference type="EMBL" id="HGU41723.1"/>
    </source>
</evidence>
<evidence type="ECO:0000256" key="1">
    <source>
        <dbReference type="ARBA" id="ARBA00004370"/>
    </source>
</evidence>
<dbReference type="EMBL" id="DSZT01000066">
    <property type="protein sequence ID" value="HGU41723.1"/>
    <property type="molecule type" value="Genomic_DNA"/>
</dbReference>
<sequence length="377" mass="42701">MYNLAVNAANDAIKYDSEGKLELAISKYLQAFDLLMSLIRYTDNKRLKEFYADRAEQYLSRAYELQSAIKKPRLKVSAEQRLSEDEELQSKILSMIIPEKPNVSWKDIAGLHNAKQAIEDAIILPMRYPELFKGMPTWKGILLFGPPGCGKTLLAKAAAAECNATFFNVSAADIMVKWVGDSEQRIKALFETAKKNQPSIIFLDEIDALGVERTGEESAVSTRVLSQMLQMMDGILSKPEDRIVVLGATNRPWNIDSALLRRFDKRILVPLPDFHARREIFEVTISKMPNFKLADDVDLNELAKLTEGFSGDDIKKLCMAAWYIPIHELKQHNMLGVGTLRPVTRKDFLEALQTRKSSVSPDEVRLNEEWNKKYGTA</sequence>
<dbReference type="Pfam" id="PF04212">
    <property type="entry name" value="MIT"/>
    <property type="match status" value="1"/>
</dbReference>
<dbReference type="InterPro" id="IPR003959">
    <property type="entry name" value="ATPase_AAA_core"/>
</dbReference>
<dbReference type="SUPFAM" id="SSF52540">
    <property type="entry name" value="P-loop containing nucleoside triphosphate hydrolases"/>
    <property type="match status" value="1"/>
</dbReference>
<evidence type="ECO:0000256" key="3">
    <source>
        <dbReference type="ARBA" id="ARBA00022490"/>
    </source>
</evidence>
<feature type="domain" description="AAA+ ATPase" evidence="8">
    <location>
        <begin position="137"/>
        <end position="273"/>
    </location>
</feature>
<dbReference type="Gene3D" id="3.40.50.300">
    <property type="entry name" value="P-loop containing nucleotide triphosphate hydrolases"/>
    <property type="match status" value="1"/>
</dbReference>
<dbReference type="GO" id="GO:0016020">
    <property type="term" value="C:membrane"/>
    <property type="evidence" value="ECO:0007669"/>
    <property type="project" value="UniProtKB-SubCell"/>
</dbReference>
<keyword evidence="4 7" id="KW-0547">Nucleotide-binding</keyword>
<dbReference type="Gene3D" id="1.10.8.60">
    <property type="match status" value="1"/>
</dbReference>
<evidence type="ECO:0000256" key="2">
    <source>
        <dbReference type="ARBA" id="ARBA00004496"/>
    </source>
</evidence>
<dbReference type="InterPro" id="IPR050304">
    <property type="entry name" value="MT-severing_AAA_ATPase"/>
</dbReference>
<dbReference type="SUPFAM" id="SSF116846">
    <property type="entry name" value="MIT domain"/>
    <property type="match status" value="1"/>
</dbReference>
<keyword evidence="3" id="KW-0963">Cytoplasm</keyword>
<dbReference type="SMART" id="SM00382">
    <property type="entry name" value="AAA"/>
    <property type="match status" value="1"/>
</dbReference>
<comment type="similarity">
    <text evidence="7">Belongs to the AAA ATPase family.</text>
</comment>
<evidence type="ECO:0000256" key="7">
    <source>
        <dbReference type="RuleBase" id="RU003651"/>
    </source>
</evidence>
<dbReference type="FunFam" id="3.40.50.300:FF:001054">
    <property type="entry name" value="ATPase, AAA family, putative"/>
    <property type="match status" value="1"/>
</dbReference>
<dbReference type="GO" id="GO:0016887">
    <property type="term" value="F:ATP hydrolysis activity"/>
    <property type="evidence" value="ECO:0007669"/>
    <property type="project" value="InterPro"/>
</dbReference>
<dbReference type="InterPro" id="IPR036181">
    <property type="entry name" value="MIT_dom_sf"/>
</dbReference>
<dbReference type="PANTHER" id="PTHR23074">
    <property type="entry name" value="AAA DOMAIN-CONTAINING"/>
    <property type="match status" value="1"/>
</dbReference>
<accession>A0A7C4VV33</accession>
<dbReference type="AlphaFoldDB" id="A0A7C4VV33"/>
<dbReference type="InterPro" id="IPR003960">
    <property type="entry name" value="ATPase_AAA_CS"/>
</dbReference>
<evidence type="ECO:0000256" key="4">
    <source>
        <dbReference type="ARBA" id="ARBA00022741"/>
    </source>
</evidence>
<keyword evidence="6" id="KW-0472">Membrane</keyword>
<evidence type="ECO:0000256" key="5">
    <source>
        <dbReference type="ARBA" id="ARBA00022840"/>
    </source>
</evidence>
<proteinExistence type="inferred from homology"/>
<keyword evidence="5 7" id="KW-0067">ATP-binding</keyword>
<dbReference type="Gene3D" id="1.20.58.80">
    <property type="entry name" value="Phosphotransferase system, lactose/cellobiose-type IIA subunit"/>
    <property type="match status" value="1"/>
</dbReference>
<dbReference type="InterPro" id="IPR003593">
    <property type="entry name" value="AAA+_ATPase"/>
</dbReference>
<dbReference type="InterPro" id="IPR041569">
    <property type="entry name" value="AAA_lid_3"/>
</dbReference>
<dbReference type="GO" id="GO:0005737">
    <property type="term" value="C:cytoplasm"/>
    <property type="evidence" value="ECO:0007669"/>
    <property type="project" value="UniProtKB-SubCell"/>
</dbReference>